<evidence type="ECO:0000256" key="3">
    <source>
        <dbReference type="RuleBase" id="RU361153"/>
    </source>
</evidence>
<dbReference type="InterPro" id="IPR050386">
    <property type="entry name" value="Glycosyl_hydrolase_5"/>
</dbReference>
<reference evidence="5" key="1">
    <citation type="submission" date="2015-02" db="EMBL/GenBank/DDBJ databases">
        <authorList>
            <person name="Chooi Y.-H."/>
        </authorList>
    </citation>
    <scope>NUCLEOTIDE SEQUENCE</scope>
</reference>
<dbReference type="GO" id="GO:0009986">
    <property type="term" value="C:cell surface"/>
    <property type="evidence" value="ECO:0007669"/>
    <property type="project" value="TreeGrafter"/>
</dbReference>
<dbReference type="InterPro" id="IPR017853">
    <property type="entry name" value="GH"/>
</dbReference>
<dbReference type="PANTHER" id="PTHR31297">
    <property type="entry name" value="GLUCAN ENDO-1,6-BETA-GLUCOSIDASE B"/>
    <property type="match status" value="1"/>
</dbReference>
<comment type="similarity">
    <text evidence="3">Belongs to the glycosyl hydrolase 5 (cellulase A) family.</text>
</comment>
<dbReference type="GO" id="GO:0005576">
    <property type="term" value="C:extracellular region"/>
    <property type="evidence" value="ECO:0007669"/>
    <property type="project" value="TreeGrafter"/>
</dbReference>
<protein>
    <submittedName>
        <fullName evidence="5">Beta-glucosidase</fullName>
    </submittedName>
</protein>
<dbReference type="GO" id="GO:0046557">
    <property type="term" value="F:glucan endo-1,6-beta-glucosidase activity"/>
    <property type="evidence" value="ECO:0007669"/>
    <property type="project" value="TreeGrafter"/>
</dbReference>
<sequence>MIPLRNIFFLVMTLLFAIIVVACNDQEKQTSTEQEVKKDGVGPKGTEIRALNLGGWFVLERWMTPSLFNRNKIVGSDETDFVTQAENAKEQLEEHWSTFITQDDMYWIRDHGITHVRIPIPWWLFGEGAKASDYIDFDALPEDTEEQRKHKEYLKNTKEYIRSVEYLDRAMDMAHNAGLKVILDLHTAPGCQNGFDNGGITGVAHFGRGETMAKTIEILERIAERYKDHPALFAIEILNEPSHWVLDRNGAQEPEDKGINRLQEFSLKAYHAIRKHVPEDVYVIFGDGFWTDAWISFFQQHDLKNVALDIHRYQCFTEEDKQRSFSSHLFIAEFRRSSEIKKLQQYVNIFVGEWSLGMPSPHNIHTKEAQYAEAQLIGMKEAWGWAFWSYKVEPYNSGWNFRSLVERKIIKPEMWLGEAEA</sequence>
<feature type="domain" description="Glycoside hydrolase family 5" evidence="4">
    <location>
        <begin position="90"/>
        <end position="391"/>
    </location>
</feature>
<dbReference type="PANTHER" id="PTHR31297:SF43">
    <property type="entry name" value="GLUCAN 1,3-BETA-GLUCOSIDASE 3"/>
    <property type="match status" value="1"/>
</dbReference>
<proteinExistence type="inferred from homology"/>
<dbReference type="GO" id="GO:0009251">
    <property type="term" value="P:glucan catabolic process"/>
    <property type="evidence" value="ECO:0007669"/>
    <property type="project" value="TreeGrafter"/>
</dbReference>
<organism evidence="5">
    <name type="scientific">uncultured firmicutes bacterium contig_61</name>
    <dbReference type="NCBI Taxonomy" id="1643555"/>
    <lineage>
        <taxon>Bacteria</taxon>
        <taxon>Bacillati</taxon>
        <taxon>Bacillota</taxon>
        <taxon>environmental samples</taxon>
    </lineage>
</organism>
<evidence type="ECO:0000259" key="4">
    <source>
        <dbReference type="Pfam" id="PF00150"/>
    </source>
</evidence>
<keyword evidence="2 3" id="KW-0326">Glycosidase</keyword>
<accession>A0A141GNH3</accession>
<dbReference type="EMBL" id="KP867045">
    <property type="protein sequence ID" value="ALL53601.1"/>
    <property type="molecule type" value="Genomic_DNA"/>
</dbReference>
<dbReference type="SUPFAM" id="SSF51445">
    <property type="entry name" value="(Trans)glycosidases"/>
    <property type="match status" value="1"/>
</dbReference>
<dbReference type="Gene3D" id="3.20.20.80">
    <property type="entry name" value="Glycosidases"/>
    <property type="match status" value="1"/>
</dbReference>
<evidence type="ECO:0000256" key="1">
    <source>
        <dbReference type="ARBA" id="ARBA00022801"/>
    </source>
</evidence>
<evidence type="ECO:0000256" key="2">
    <source>
        <dbReference type="ARBA" id="ARBA00023295"/>
    </source>
</evidence>
<name>A0A141GNH3_9FIRM</name>
<dbReference type="AlphaFoldDB" id="A0A141GNH3"/>
<dbReference type="InterPro" id="IPR001547">
    <property type="entry name" value="Glyco_hydro_5"/>
</dbReference>
<dbReference type="Pfam" id="PF00150">
    <property type="entry name" value="Cellulase"/>
    <property type="match status" value="1"/>
</dbReference>
<dbReference type="PROSITE" id="PS51257">
    <property type="entry name" value="PROKAR_LIPOPROTEIN"/>
    <property type="match status" value="1"/>
</dbReference>
<keyword evidence="1 3" id="KW-0378">Hydrolase</keyword>
<evidence type="ECO:0000313" key="5">
    <source>
        <dbReference type="EMBL" id="ALL53601.1"/>
    </source>
</evidence>